<reference evidence="3" key="2">
    <citation type="journal article" date="2013" name="Nat. Genet.">
        <title>The genome of the platyfish, Xiphophorus maculatus, provides insights into evolutionary adaptation and several complex traits.</title>
        <authorList>
            <person name="Schartl M."/>
            <person name="Walter R.B."/>
            <person name="Shen Y."/>
            <person name="Garcia T."/>
            <person name="Catchen J."/>
            <person name="Amores A."/>
            <person name="Braasch I."/>
            <person name="Chalopin D."/>
            <person name="Volff J.N."/>
            <person name="Lesch K.P."/>
            <person name="Bisazza A."/>
            <person name="Minx P."/>
            <person name="Hillier L."/>
            <person name="Wilson R.K."/>
            <person name="Fuerstenberg S."/>
            <person name="Boore J."/>
            <person name="Searle S."/>
            <person name="Postlethwait J.H."/>
            <person name="Warren W.C."/>
        </authorList>
    </citation>
    <scope>NUCLEOTIDE SEQUENCE [LARGE SCALE GENOMIC DNA]</scope>
    <source>
        <strain evidence="3">JP 163 A</strain>
    </source>
</reference>
<evidence type="ECO:0000313" key="2">
    <source>
        <dbReference type="Ensembl" id="ENSXMAP00000027405.1"/>
    </source>
</evidence>
<reference evidence="2" key="3">
    <citation type="submission" date="2025-08" db="UniProtKB">
        <authorList>
            <consortium name="Ensembl"/>
        </authorList>
    </citation>
    <scope>IDENTIFICATION</scope>
    <source>
        <strain evidence="2">JP 163 A</strain>
    </source>
</reference>
<feature type="domain" description="DUF4939" evidence="1">
    <location>
        <begin position="51"/>
        <end position="134"/>
    </location>
</feature>
<reference evidence="2" key="4">
    <citation type="submission" date="2025-09" db="UniProtKB">
        <authorList>
            <consortium name="Ensembl"/>
        </authorList>
    </citation>
    <scope>IDENTIFICATION</scope>
    <source>
        <strain evidence="2">JP 163 A</strain>
    </source>
</reference>
<protein>
    <recommendedName>
        <fullName evidence="1">DUF4939 domain-containing protein</fullName>
    </recommendedName>
</protein>
<evidence type="ECO:0000313" key="3">
    <source>
        <dbReference type="Proteomes" id="UP000002852"/>
    </source>
</evidence>
<dbReference type="InParanoid" id="A0A3B5Q8L6"/>
<dbReference type="GeneTree" id="ENSGT00940000173342"/>
<organism evidence="2 3">
    <name type="scientific">Xiphophorus maculatus</name>
    <name type="common">Southern platyfish</name>
    <name type="synonym">Platypoecilus maculatus</name>
    <dbReference type="NCBI Taxonomy" id="8083"/>
    <lineage>
        <taxon>Eukaryota</taxon>
        <taxon>Metazoa</taxon>
        <taxon>Chordata</taxon>
        <taxon>Craniata</taxon>
        <taxon>Vertebrata</taxon>
        <taxon>Euteleostomi</taxon>
        <taxon>Actinopterygii</taxon>
        <taxon>Neopterygii</taxon>
        <taxon>Teleostei</taxon>
        <taxon>Neoteleostei</taxon>
        <taxon>Acanthomorphata</taxon>
        <taxon>Ovalentaria</taxon>
        <taxon>Atherinomorphae</taxon>
        <taxon>Cyprinodontiformes</taxon>
        <taxon>Poeciliidae</taxon>
        <taxon>Poeciliinae</taxon>
        <taxon>Xiphophorus</taxon>
    </lineage>
</organism>
<dbReference type="InterPro" id="IPR032549">
    <property type="entry name" value="DUF4939"/>
</dbReference>
<sequence length="149" mass="16744">MLVTIPAAMCQQLDRHQLLSGSGVQIFLIEIANFLKSSVPPTPSPDPIHPPTPERFTGDLSKCQGFLLRCSIIFNHSSQSFAHDSAKIAYVLSLLSRQALAWAQARFPSPASYNCSFDVFLKEFRQIFSHDSDKSFNSHDSEEESYKYD</sequence>
<evidence type="ECO:0000259" key="1">
    <source>
        <dbReference type="Pfam" id="PF16297"/>
    </source>
</evidence>
<dbReference type="AlphaFoldDB" id="A0A3B5Q8L6"/>
<dbReference type="OMA" id="IWNANSI"/>
<name>A0A3B5Q8L6_XIPMA</name>
<dbReference type="Proteomes" id="UP000002852">
    <property type="component" value="Unassembled WGS sequence"/>
</dbReference>
<accession>A0A3B5Q8L6</accession>
<dbReference type="Pfam" id="PF16297">
    <property type="entry name" value="DUF4939"/>
    <property type="match status" value="1"/>
</dbReference>
<keyword evidence="3" id="KW-1185">Reference proteome</keyword>
<reference evidence="3" key="1">
    <citation type="submission" date="2012-01" db="EMBL/GenBank/DDBJ databases">
        <authorList>
            <person name="Walter R."/>
            <person name="Schartl M."/>
            <person name="Warren W."/>
        </authorList>
    </citation>
    <scope>NUCLEOTIDE SEQUENCE [LARGE SCALE GENOMIC DNA]</scope>
    <source>
        <strain evidence="3">JP 163 A</strain>
    </source>
</reference>
<proteinExistence type="predicted"/>
<dbReference type="Ensembl" id="ENSXMAT00000029756.1">
    <property type="protein sequence ID" value="ENSXMAP00000027405.1"/>
    <property type="gene ID" value="ENSXMAG00000026221.1"/>
</dbReference>